<organism evidence="1 2">
    <name type="scientific">Encephalitozoon cuniculi (strain GB-M1)</name>
    <name type="common">Microsporidian parasite</name>
    <dbReference type="NCBI Taxonomy" id="284813"/>
    <lineage>
        <taxon>Eukaryota</taxon>
        <taxon>Fungi</taxon>
        <taxon>Fungi incertae sedis</taxon>
        <taxon>Microsporidia</taxon>
        <taxon>Unikaryonidae</taxon>
        <taxon>Encephalitozoon</taxon>
    </lineage>
</organism>
<evidence type="ECO:0000313" key="2">
    <source>
        <dbReference type="Proteomes" id="UP000000819"/>
    </source>
</evidence>
<protein>
    <submittedName>
        <fullName evidence="1">ECU06_0285 protein</fullName>
    </submittedName>
</protein>
<dbReference type="GeneID" id="77136365"/>
<name>A0A1T5PD59_ENCCU</name>
<evidence type="ECO:0000313" key="1">
    <source>
        <dbReference type="EMBL" id="SKD10700.1"/>
    </source>
</evidence>
<reference evidence="1 2" key="1">
    <citation type="journal article" date="2001" name="Nature">
        <title>Genome sequence and gene compaction of the eukaryote parasite Encephalitozoon cuniculi.</title>
        <authorList>
            <person name="Katinka M.D."/>
            <person name="Duprat S."/>
            <person name="Cornillot E."/>
            <person name="Metenier G."/>
            <person name="Thomarat F."/>
            <person name="Prensier G."/>
            <person name="Barbe V."/>
            <person name="Peyretaillade E."/>
            <person name="Brottier P."/>
            <person name="Wincker P."/>
            <person name="Delbac F."/>
            <person name="El Alaoui H."/>
            <person name="Peyret P."/>
            <person name="Saurin W."/>
            <person name="Gouy M."/>
            <person name="Weissenbach J."/>
            <person name="Vivares C.P."/>
        </authorList>
    </citation>
    <scope>NUCLEOTIDE SEQUENCE [LARGE SCALE GENOMIC DNA]</scope>
    <source>
        <strain evidence="1 2">GB-M1</strain>
    </source>
</reference>
<dbReference type="AlphaFoldDB" id="A0A1T5PD59"/>
<dbReference type="Proteomes" id="UP000000819">
    <property type="component" value="Chromosome VI"/>
</dbReference>
<accession>A0A1T5PD59</accession>
<dbReference type="KEGG" id="ecu:ECU06_0285"/>
<dbReference type="EMBL" id="AL590446">
    <property type="protein sequence ID" value="SKD10700.1"/>
    <property type="molecule type" value="Genomic_DNA"/>
</dbReference>
<keyword evidence="2" id="KW-1185">Reference proteome</keyword>
<dbReference type="OrthoDB" id="2188475at2759"/>
<dbReference type="InParanoid" id="A0A1T5PD59"/>
<gene>
    <name evidence="1" type="ordered locus">ECU06_0285</name>
</gene>
<dbReference type="RefSeq" id="NP_001402586.1">
    <property type="nucleotide sequence ID" value="NM_001415649.1"/>
</dbReference>
<reference evidence="1 2" key="2">
    <citation type="journal article" date="2009" name="BMC Genomics">
        <title>Identification of transcriptional signals in Encephalitozoon cuniculi widespread among Microsporidia phylum: support for accurate structural genome annotation.</title>
        <authorList>
            <person name="Peyretaillade E."/>
            <person name="Goncalves O."/>
            <person name="Terrat S."/>
            <person name="Dugat-Bony E."/>
            <person name="Wincker P."/>
            <person name="Cornman R.S."/>
            <person name="Evans J.D."/>
            <person name="Delbac F."/>
            <person name="Peyret P."/>
        </authorList>
    </citation>
    <scope>NUCLEOTIDE SEQUENCE [LARGE SCALE GENOMIC DNA]</scope>
    <source>
        <strain evidence="1 2">GB-M1</strain>
    </source>
</reference>
<proteinExistence type="predicted"/>
<sequence>MFYTALFVNVLIYHSLWRNLLRHLFNKTSYSIG</sequence>